<dbReference type="PROSITE" id="PS01124">
    <property type="entry name" value="HTH_ARAC_FAMILY_2"/>
    <property type="match status" value="1"/>
</dbReference>
<organism evidence="12 13">
    <name type="scientific">Salmonirosea aquatica</name>
    <dbReference type="NCBI Taxonomy" id="2654236"/>
    <lineage>
        <taxon>Bacteria</taxon>
        <taxon>Pseudomonadati</taxon>
        <taxon>Bacteroidota</taxon>
        <taxon>Cytophagia</taxon>
        <taxon>Cytophagales</taxon>
        <taxon>Spirosomataceae</taxon>
        <taxon>Salmonirosea</taxon>
    </lineage>
</organism>
<dbReference type="Pfam" id="PF00512">
    <property type="entry name" value="HisKA"/>
    <property type="match status" value="1"/>
</dbReference>
<dbReference type="InterPro" id="IPR036097">
    <property type="entry name" value="HisK_dim/P_sf"/>
</dbReference>
<dbReference type="EMBL" id="WHLY01000002">
    <property type="protein sequence ID" value="MPR36285.1"/>
    <property type="molecule type" value="Genomic_DNA"/>
</dbReference>
<dbReference type="InterPro" id="IPR009057">
    <property type="entry name" value="Homeodomain-like_sf"/>
</dbReference>
<evidence type="ECO:0000256" key="5">
    <source>
        <dbReference type="ARBA" id="ARBA00023125"/>
    </source>
</evidence>
<dbReference type="PANTHER" id="PTHR43547">
    <property type="entry name" value="TWO-COMPONENT HISTIDINE KINASE"/>
    <property type="match status" value="1"/>
</dbReference>
<dbReference type="InterPro" id="IPR001789">
    <property type="entry name" value="Sig_transdc_resp-reg_receiver"/>
</dbReference>
<evidence type="ECO:0000259" key="9">
    <source>
        <dbReference type="PROSITE" id="PS01124"/>
    </source>
</evidence>
<dbReference type="Pfam" id="PF02518">
    <property type="entry name" value="HATPase_c"/>
    <property type="match status" value="1"/>
</dbReference>
<dbReference type="SUPFAM" id="SSF52172">
    <property type="entry name" value="CheY-like"/>
    <property type="match status" value="1"/>
</dbReference>
<dbReference type="SUPFAM" id="SSF48452">
    <property type="entry name" value="TPR-like"/>
    <property type="match status" value="1"/>
</dbReference>
<feature type="transmembrane region" description="Helical" evidence="8">
    <location>
        <begin position="390"/>
        <end position="412"/>
    </location>
</feature>
<evidence type="ECO:0000256" key="1">
    <source>
        <dbReference type="ARBA" id="ARBA00000085"/>
    </source>
</evidence>
<dbReference type="SUPFAM" id="SSF47384">
    <property type="entry name" value="Homodimeric domain of signal transducing histidine kinase"/>
    <property type="match status" value="1"/>
</dbReference>
<dbReference type="InterPro" id="IPR005467">
    <property type="entry name" value="His_kinase_dom"/>
</dbReference>
<dbReference type="Proteomes" id="UP000479293">
    <property type="component" value="Unassembled WGS sequence"/>
</dbReference>
<dbReference type="EC" id="2.7.13.3" evidence="2"/>
<dbReference type="AlphaFoldDB" id="A0A7C9F5I6"/>
<comment type="caution">
    <text evidence="12">The sequence shown here is derived from an EMBL/GenBank/DDBJ whole genome shotgun (WGS) entry which is preliminary data.</text>
</comment>
<feature type="domain" description="Response regulatory" evidence="11">
    <location>
        <begin position="707"/>
        <end position="824"/>
    </location>
</feature>
<dbReference type="GO" id="GO:0003700">
    <property type="term" value="F:DNA-binding transcription factor activity"/>
    <property type="evidence" value="ECO:0007669"/>
    <property type="project" value="InterPro"/>
</dbReference>
<dbReference type="Gene3D" id="3.40.50.2300">
    <property type="match status" value="1"/>
</dbReference>
<dbReference type="GO" id="GO:0043565">
    <property type="term" value="F:sequence-specific DNA binding"/>
    <property type="evidence" value="ECO:0007669"/>
    <property type="project" value="InterPro"/>
</dbReference>
<comment type="catalytic activity">
    <reaction evidence="1">
        <text>ATP + protein L-histidine = ADP + protein N-phospho-L-histidine.</text>
        <dbReference type="EC" id="2.7.13.3"/>
    </reaction>
</comment>
<evidence type="ECO:0000256" key="4">
    <source>
        <dbReference type="ARBA" id="ARBA00023015"/>
    </source>
</evidence>
<feature type="modified residue" description="4-aspartylphosphate" evidence="7">
    <location>
        <position position="757"/>
    </location>
</feature>
<dbReference type="Gene3D" id="1.25.40.10">
    <property type="entry name" value="Tetratricopeptide repeat domain"/>
    <property type="match status" value="1"/>
</dbReference>
<dbReference type="Gene3D" id="1.10.10.60">
    <property type="entry name" value="Homeodomain-like"/>
    <property type="match status" value="2"/>
</dbReference>
<dbReference type="CDD" id="cd00082">
    <property type="entry name" value="HisKA"/>
    <property type="match status" value="1"/>
</dbReference>
<proteinExistence type="predicted"/>
<feature type="domain" description="HTH araC/xylS-type" evidence="9">
    <location>
        <begin position="856"/>
        <end position="954"/>
    </location>
</feature>
<name>A0A7C9F5I6_9BACT</name>
<dbReference type="Pfam" id="PF12833">
    <property type="entry name" value="HTH_18"/>
    <property type="match status" value="1"/>
</dbReference>
<dbReference type="SUPFAM" id="SSF55874">
    <property type="entry name" value="ATPase domain of HSP90 chaperone/DNA topoisomerase II/histidine kinase"/>
    <property type="match status" value="1"/>
</dbReference>
<dbReference type="PROSITE" id="PS50110">
    <property type="entry name" value="RESPONSE_REGULATORY"/>
    <property type="match status" value="1"/>
</dbReference>
<keyword evidence="4" id="KW-0805">Transcription regulation</keyword>
<evidence type="ECO:0000256" key="2">
    <source>
        <dbReference type="ARBA" id="ARBA00012438"/>
    </source>
</evidence>
<dbReference type="SMART" id="SM00387">
    <property type="entry name" value="HATPase_c"/>
    <property type="match status" value="1"/>
</dbReference>
<dbReference type="InterPro" id="IPR018062">
    <property type="entry name" value="HTH_AraC-typ_CS"/>
</dbReference>
<dbReference type="GO" id="GO:0000155">
    <property type="term" value="F:phosphorelay sensor kinase activity"/>
    <property type="evidence" value="ECO:0007669"/>
    <property type="project" value="InterPro"/>
</dbReference>
<dbReference type="InterPro" id="IPR003661">
    <property type="entry name" value="HisK_dim/P_dom"/>
</dbReference>
<keyword evidence="6" id="KW-0804">Transcription</keyword>
<evidence type="ECO:0000313" key="12">
    <source>
        <dbReference type="EMBL" id="MPR36285.1"/>
    </source>
</evidence>
<protein>
    <recommendedName>
        <fullName evidence="2">histidine kinase</fullName>
        <ecNumber evidence="2">2.7.13.3</ecNumber>
    </recommendedName>
</protein>
<dbReference type="PROSITE" id="PS00041">
    <property type="entry name" value="HTH_ARAC_FAMILY_1"/>
    <property type="match status" value="1"/>
</dbReference>
<keyword evidence="8" id="KW-0472">Membrane</keyword>
<keyword evidence="3 7" id="KW-0597">Phosphoprotein</keyword>
<keyword evidence="5" id="KW-0238">DNA-binding</keyword>
<evidence type="ECO:0000256" key="3">
    <source>
        <dbReference type="ARBA" id="ARBA00022553"/>
    </source>
</evidence>
<gene>
    <name evidence="12" type="ORF">GBK04_23805</name>
</gene>
<dbReference type="InterPro" id="IPR011990">
    <property type="entry name" value="TPR-like_helical_dom_sf"/>
</dbReference>
<evidence type="ECO:0000259" key="11">
    <source>
        <dbReference type="PROSITE" id="PS50110"/>
    </source>
</evidence>
<keyword evidence="13" id="KW-1185">Reference proteome</keyword>
<dbReference type="SMART" id="SM00342">
    <property type="entry name" value="HTH_ARAC"/>
    <property type="match status" value="1"/>
</dbReference>
<evidence type="ECO:0000256" key="8">
    <source>
        <dbReference type="SAM" id="Phobius"/>
    </source>
</evidence>
<dbReference type="InterPro" id="IPR003594">
    <property type="entry name" value="HATPase_dom"/>
</dbReference>
<dbReference type="PROSITE" id="PS50109">
    <property type="entry name" value="HIS_KIN"/>
    <property type="match status" value="1"/>
</dbReference>
<keyword evidence="8" id="KW-1133">Transmembrane helix</keyword>
<dbReference type="SMART" id="SM00388">
    <property type="entry name" value="HisKA"/>
    <property type="match status" value="1"/>
</dbReference>
<dbReference type="Gene3D" id="1.10.287.130">
    <property type="match status" value="1"/>
</dbReference>
<evidence type="ECO:0000313" key="13">
    <source>
        <dbReference type="Proteomes" id="UP000479293"/>
    </source>
</evidence>
<accession>A0A7C9F5I6</accession>
<feature type="domain" description="Histidine kinase" evidence="10">
    <location>
        <begin position="448"/>
        <end position="666"/>
    </location>
</feature>
<dbReference type="InterPro" id="IPR011006">
    <property type="entry name" value="CheY-like_superfamily"/>
</dbReference>
<reference evidence="12 13" key="1">
    <citation type="submission" date="2019-10" db="EMBL/GenBank/DDBJ databases">
        <title>Draft Genome Sequence of Cytophagaceae sp. SJW1-29.</title>
        <authorList>
            <person name="Choi A."/>
        </authorList>
    </citation>
    <scope>NUCLEOTIDE SEQUENCE [LARGE SCALE GENOMIC DNA]</scope>
    <source>
        <strain evidence="12 13">SJW1-29</strain>
    </source>
</reference>
<dbReference type="Gene3D" id="3.30.565.10">
    <property type="entry name" value="Histidine kinase-like ATPase, C-terminal domain"/>
    <property type="match status" value="1"/>
</dbReference>
<dbReference type="InterPro" id="IPR004358">
    <property type="entry name" value="Sig_transdc_His_kin-like_C"/>
</dbReference>
<dbReference type="RefSeq" id="WP_152764052.1">
    <property type="nucleotide sequence ID" value="NZ_WHLY01000002.1"/>
</dbReference>
<dbReference type="SUPFAM" id="SSF46689">
    <property type="entry name" value="Homeodomain-like"/>
    <property type="match status" value="1"/>
</dbReference>
<dbReference type="InterPro" id="IPR018060">
    <property type="entry name" value="HTH_AraC"/>
</dbReference>
<keyword evidence="8" id="KW-0812">Transmembrane</keyword>
<dbReference type="SMART" id="SM00448">
    <property type="entry name" value="REC"/>
    <property type="match status" value="1"/>
</dbReference>
<evidence type="ECO:0000256" key="7">
    <source>
        <dbReference type="PROSITE-ProRule" id="PRU00169"/>
    </source>
</evidence>
<dbReference type="InterPro" id="IPR036890">
    <property type="entry name" value="HATPase_C_sf"/>
</dbReference>
<dbReference type="Pfam" id="PF00072">
    <property type="entry name" value="Response_reg"/>
    <property type="match status" value="1"/>
</dbReference>
<sequence length="954" mass="107929">MRLVYPIYYPLFFLLLFLRAGITAYGQDKTSLYVNPVLWASIEAELQQTPPPANFSFIPELVKEHFEQQPDSVYRTHFAVMFRLEQLYNLNAAIYIGEEIARLGREQNNPGREAAAYTHLTRYYDALGAYQLAAMSIEKALAIYKAQDDKNAILLAEYNRLSLRVHFVSRGAIIPRMESLLEQAKANKATQLIEKLHASLLDLTLLDSNYAEAEKHVLYLEKLPHSNPIKPQDYPFMIIAALGRGDMALARNQLSEAERRYLETLRLCRADPSPWFEIYTLHKLTNLELRRGNLSEAKSYLEDARIRAEKLELHDLLTQTYALKSRLAEQENDPAAALRFLKEKILQEEKFKSRSEGFNLESFYLQAERDKLATAEINRVLELDLKNTQLTYSIVILLLLMLLALGLVLGYLRLRQDKAELAHKNYVIQQHADQLESLDAAKSRFFANVSHELRTPLSLIIGPITTLLKEKQASEKQTLLLKAVNRSARQLELLVKDILDLRRLETGKMPLHKEPTDLKAFFQLHLDQFESLAQWRQIQYSTDVRVSSNIVAEIDREKCRQILYNLLSNAFKFTPAQGGIEAVVVLQDEILSLEVADTGPGIPSADLSQIFDRFFQSNQKGRFSAGGSGIGLSLCQDYTRLMGGDIRVESKEDAGCVFYASWPVDFSRQPSALPTPVQVPDLDSHTMESLLPTVSAVGKNTQVPKATILVVEDNPGLREYIGLILSDHYQVLFAENGEAALQQVTSGGTSIDLIMSDLMMPVMDGYQLLENLKSSDATRHLPVIMLTARAEAADRLKALRIGVDDYLTKPFDEEELLVRIANLLKNQAVKSRESPTADTTGEAHPRLSETDQAWLEKFESYIRDNLNSDILSIPALSETFAMSESTLLRQLKRLTGLSPVQYLLEVRLNEARLRLENDLPISISTLASQVGYKDARSFSRSFKKRFGKLPSDLV</sequence>
<evidence type="ECO:0000256" key="6">
    <source>
        <dbReference type="ARBA" id="ARBA00023163"/>
    </source>
</evidence>
<dbReference type="PANTHER" id="PTHR43547:SF2">
    <property type="entry name" value="HYBRID SIGNAL TRANSDUCTION HISTIDINE KINASE C"/>
    <property type="match status" value="1"/>
</dbReference>
<dbReference type="CDD" id="cd17574">
    <property type="entry name" value="REC_OmpR"/>
    <property type="match status" value="1"/>
</dbReference>
<dbReference type="PRINTS" id="PR00344">
    <property type="entry name" value="BCTRLSENSOR"/>
</dbReference>
<evidence type="ECO:0000259" key="10">
    <source>
        <dbReference type="PROSITE" id="PS50109"/>
    </source>
</evidence>